<feature type="transmembrane region" description="Helical" evidence="12">
    <location>
        <begin position="429"/>
        <end position="451"/>
    </location>
</feature>
<dbReference type="PROSITE" id="PS00018">
    <property type="entry name" value="EF_HAND_1"/>
    <property type="match status" value="3"/>
</dbReference>
<comment type="catalytic activity">
    <reaction evidence="10">
        <text>NADPH + 2 O2 = 2 superoxide + NADP(+) + H(+)</text>
        <dbReference type="Rhea" id="RHEA:63180"/>
        <dbReference type="ChEBI" id="CHEBI:15378"/>
        <dbReference type="ChEBI" id="CHEBI:15379"/>
        <dbReference type="ChEBI" id="CHEBI:18421"/>
        <dbReference type="ChEBI" id="CHEBI:57783"/>
        <dbReference type="ChEBI" id="CHEBI:58349"/>
    </reaction>
</comment>
<dbReference type="InterPro" id="IPR017927">
    <property type="entry name" value="FAD-bd_FR_type"/>
</dbReference>
<protein>
    <submittedName>
        <fullName evidence="15">NADPH oxidase 5</fullName>
    </submittedName>
</protein>
<keyword evidence="9 12" id="KW-0472">Membrane</keyword>
<proteinExistence type="predicted"/>
<dbReference type="GO" id="GO:0016175">
    <property type="term" value="F:superoxide-generating NAD(P)H oxidase activity"/>
    <property type="evidence" value="ECO:0007669"/>
    <property type="project" value="TreeGrafter"/>
</dbReference>
<evidence type="ECO:0000256" key="11">
    <source>
        <dbReference type="SAM" id="MobiDB-lite"/>
    </source>
</evidence>
<keyword evidence="16" id="KW-1185">Reference proteome</keyword>
<dbReference type="InterPro" id="IPR013112">
    <property type="entry name" value="FAD-bd_8"/>
</dbReference>
<dbReference type="InterPro" id="IPR013130">
    <property type="entry name" value="Fe3_Rdtase_TM_dom"/>
</dbReference>
<dbReference type="Pfam" id="PF08022">
    <property type="entry name" value="FAD_binding_8"/>
    <property type="match status" value="1"/>
</dbReference>
<evidence type="ECO:0000313" key="15">
    <source>
        <dbReference type="EMBL" id="OWF55518.1"/>
    </source>
</evidence>
<dbReference type="Pfam" id="PF08030">
    <property type="entry name" value="NAD_binding_6"/>
    <property type="match status" value="1"/>
</dbReference>
<feature type="domain" description="FAD-binding FR-type" evidence="14">
    <location>
        <begin position="544"/>
        <end position="711"/>
    </location>
</feature>
<feature type="compositionally biased region" description="Polar residues" evidence="11">
    <location>
        <begin position="53"/>
        <end position="69"/>
    </location>
</feature>
<evidence type="ECO:0000256" key="12">
    <source>
        <dbReference type="SAM" id="Phobius"/>
    </source>
</evidence>
<feature type="transmembrane region" description="Helical" evidence="12">
    <location>
        <begin position="508"/>
        <end position="525"/>
    </location>
</feature>
<feature type="transmembrane region" description="Helical" evidence="12">
    <location>
        <begin position="471"/>
        <end position="496"/>
    </location>
</feature>
<reference evidence="15 16" key="1">
    <citation type="journal article" date="2017" name="Nat. Ecol. Evol.">
        <title>Scallop genome provides insights into evolution of bilaterian karyotype and development.</title>
        <authorList>
            <person name="Wang S."/>
            <person name="Zhang J."/>
            <person name="Jiao W."/>
            <person name="Li J."/>
            <person name="Xun X."/>
            <person name="Sun Y."/>
            <person name="Guo X."/>
            <person name="Huan P."/>
            <person name="Dong B."/>
            <person name="Zhang L."/>
            <person name="Hu X."/>
            <person name="Sun X."/>
            <person name="Wang J."/>
            <person name="Zhao C."/>
            <person name="Wang Y."/>
            <person name="Wang D."/>
            <person name="Huang X."/>
            <person name="Wang R."/>
            <person name="Lv J."/>
            <person name="Li Y."/>
            <person name="Zhang Z."/>
            <person name="Liu B."/>
            <person name="Lu W."/>
            <person name="Hui Y."/>
            <person name="Liang J."/>
            <person name="Zhou Z."/>
            <person name="Hou R."/>
            <person name="Li X."/>
            <person name="Liu Y."/>
            <person name="Li H."/>
            <person name="Ning X."/>
            <person name="Lin Y."/>
            <person name="Zhao L."/>
            <person name="Xing Q."/>
            <person name="Dou J."/>
            <person name="Li Y."/>
            <person name="Mao J."/>
            <person name="Guo H."/>
            <person name="Dou H."/>
            <person name="Li T."/>
            <person name="Mu C."/>
            <person name="Jiang W."/>
            <person name="Fu Q."/>
            <person name="Fu X."/>
            <person name="Miao Y."/>
            <person name="Liu J."/>
            <person name="Yu Q."/>
            <person name="Li R."/>
            <person name="Liao H."/>
            <person name="Li X."/>
            <person name="Kong Y."/>
            <person name="Jiang Z."/>
            <person name="Chourrout D."/>
            <person name="Li R."/>
            <person name="Bao Z."/>
        </authorList>
    </citation>
    <scope>NUCLEOTIDE SEQUENCE [LARGE SCALE GENOMIC DNA]</scope>
    <source>
        <strain evidence="15 16">PY_sf001</strain>
    </source>
</reference>
<dbReference type="InterPro" id="IPR013121">
    <property type="entry name" value="Fe_red_NAD-bd_6"/>
</dbReference>
<dbReference type="Pfam" id="PF13202">
    <property type="entry name" value="EF-hand_5"/>
    <property type="match status" value="1"/>
</dbReference>
<dbReference type="SFLD" id="SFLDG01168">
    <property type="entry name" value="Ferric_reductase_subgroup_(FRE"/>
    <property type="match status" value="1"/>
</dbReference>
<accession>A0A210R3F4</accession>
<evidence type="ECO:0000256" key="9">
    <source>
        <dbReference type="ARBA" id="ARBA00023136"/>
    </source>
</evidence>
<dbReference type="PROSITE" id="PS51384">
    <property type="entry name" value="FAD_FR"/>
    <property type="match status" value="1"/>
</dbReference>
<dbReference type="Gene3D" id="3.40.50.80">
    <property type="entry name" value="Nucleotide-binding domain of ferredoxin-NADP reductase (FNR) module"/>
    <property type="match status" value="1"/>
</dbReference>
<feature type="region of interest" description="Disordered" evidence="11">
    <location>
        <begin position="1"/>
        <end position="37"/>
    </location>
</feature>
<dbReference type="Proteomes" id="UP000242188">
    <property type="component" value="Unassembled WGS sequence"/>
</dbReference>
<feature type="compositionally biased region" description="Low complexity" evidence="11">
    <location>
        <begin position="83"/>
        <end position="93"/>
    </location>
</feature>
<dbReference type="InterPro" id="IPR050369">
    <property type="entry name" value="RBOH/FRE"/>
</dbReference>
<dbReference type="CDD" id="cd00051">
    <property type="entry name" value="EFh"/>
    <property type="match status" value="2"/>
</dbReference>
<keyword evidence="8" id="KW-0560">Oxidoreductase</keyword>
<evidence type="ECO:0000256" key="10">
    <source>
        <dbReference type="ARBA" id="ARBA00049908"/>
    </source>
</evidence>
<dbReference type="GO" id="GO:0042554">
    <property type="term" value="P:superoxide anion generation"/>
    <property type="evidence" value="ECO:0007669"/>
    <property type="project" value="TreeGrafter"/>
</dbReference>
<evidence type="ECO:0000256" key="7">
    <source>
        <dbReference type="ARBA" id="ARBA00022989"/>
    </source>
</evidence>
<dbReference type="SUPFAM" id="SSF52343">
    <property type="entry name" value="Ferredoxin reductase-like, C-terminal NADP-linked domain"/>
    <property type="match status" value="1"/>
</dbReference>
<dbReference type="CDD" id="cd06186">
    <property type="entry name" value="NOX_Duox_like_FAD_NADP"/>
    <property type="match status" value="1"/>
</dbReference>
<keyword evidence="5" id="KW-0106">Calcium</keyword>
<keyword evidence="4" id="KW-0274">FAD</keyword>
<feature type="transmembrane region" description="Helical" evidence="12">
    <location>
        <begin position="351"/>
        <end position="372"/>
    </location>
</feature>
<evidence type="ECO:0000256" key="3">
    <source>
        <dbReference type="ARBA" id="ARBA00022692"/>
    </source>
</evidence>
<dbReference type="Pfam" id="PF13499">
    <property type="entry name" value="EF-hand_7"/>
    <property type="match status" value="1"/>
</dbReference>
<dbReference type="Gene3D" id="2.40.30.10">
    <property type="entry name" value="Translation factors"/>
    <property type="match status" value="1"/>
</dbReference>
<gene>
    <name evidence="15" type="ORF">KP79_PYT23112</name>
</gene>
<organism evidence="15 16">
    <name type="scientific">Mizuhopecten yessoensis</name>
    <name type="common">Japanese scallop</name>
    <name type="synonym">Patinopecten yessoensis</name>
    <dbReference type="NCBI Taxonomy" id="6573"/>
    <lineage>
        <taxon>Eukaryota</taxon>
        <taxon>Metazoa</taxon>
        <taxon>Spiralia</taxon>
        <taxon>Lophotrochozoa</taxon>
        <taxon>Mollusca</taxon>
        <taxon>Bivalvia</taxon>
        <taxon>Autobranchia</taxon>
        <taxon>Pteriomorphia</taxon>
        <taxon>Pectinida</taxon>
        <taxon>Pectinoidea</taxon>
        <taxon>Pectinidae</taxon>
        <taxon>Mizuhopecten</taxon>
    </lineage>
</organism>
<comment type="caution">
    <text evidence="15">The sequence shown here is derived from an EMBL/GenBank/DDBJ whole genome shotgun (WGS) entry which is preliminary data.</text>
</comment>
<dbReference type="EMBL" id="NEDP02000656">
    <property type="protein sequence ID" value="OWF55518.1"/>
    <property type="molecule type" value="Genomic_DNA"/>
</dbReference>
<evidence type="ECO:0000256" key="5">
    <source>
        <dbReference type="ARBA" id="ARBA00022837"/>
    </source>
</evidence>
<dbReference type="InterPro" id="IPR039261">
    <property type="entry name" value="FNR_nucleotide-bd"/>
</dbReference>
<dbReference type="InterPro" id="IPR000778">
    <property type="entry name" value="Cyt_b245_heavy_chain"/>
</dbReference>
<dbReference type="SFLD" id="SFLDS00052">
    <property type="entry name" value="Ferric_Reductase_Domain"/>
    <property type="match status" value="1"/>
</dbReference>
<dbReference type="AlphaFoldDB" id="A0A210R3F4"/>
<keyword evidence="3 12" id="KW-0812">Transmembrane</keyword>
<evidence type="ECO:0000256" key="1">
    <source>
        <dbReference type="ARBA" id="ARBA00004141"/>
    </source>
</evidence>
<dbReference type="GO" id="GO:0043020">
    <property type="term" value="C:NADPH oxidase complex"/>
    <property type="evidence" value="ECO:0007669"/>
    <property type="project" value="TreeGrafter"/>
</dbReference>
<feature type="domain" description="EF-hand" evidence="13">
    <location>
        <begin position="197"/>
        <end position="232"/>
    </location>
</feature>
<dbReference type="STRING" id="6573.A0A210R3F4"/>
<dbReference type="FunFam" id="3.40.50.80:FF:000012">
    <property type="entry name" value="NADPH oxidase, isoform B"/>
    <property type="match status" value="1"/>
</dbReference>
<dbReference type="InterPro" id="IPR002048">
    <property type="entry name" value="EF_hand_dom"/>
</dbReference>
<keyword evidence="7 12" id="KW-1133">Transmembrane helix</keyword>
<dbReference type="PROSITE" id="PS50222">
    <property type="entry name" value="EF_HAND_2"/>
    <property type="match status" value="3"/>
</dbReference>
<keyword evidence="6" id="KW-0521">NADP</keyword>
<feature type="region of interest" description="Disordered" evidence="11">
    <location>
        <begin position="53"/>
        <end position="159"/>
    </location>
</feature>
<dbReference type="PANTHER" id="PTHR11972">
    <property type="entry name" value="NADPH OXIDASE"/>
    <property type="match status" value="1"/>
</dbReference>
<keyword evidence="2" id="KW-0285">Flavoprotein</keyword>
<evidence type="ECO:0000256" key="8">
    <source>
        <dbReference type="ARBA" id="ARBA00023002"/>
    </source>
</evidence>
<dbReference type="InterPro" id="IPR017938">
    <property type="entry name" value="Riboflavin_synthase-like_b-brl"/>
</dbReference>
<evidence type="ECO:0000259" key="14">
    <source>
        <dbReference type="PROSITE" id="PS51384"/>
    </source>
</evidence>
<evidence type="ECO:0000313" key="16">
    <source>
        <dbReference type="Proteomes" id="UP000242188"/>
    </source>
</evidence>
<name>A0A210R3F4_MIZYE</name>
<dbReference type="InterPro" id="IPR018247">
    <property type="entry name" value="EF_Hand_1_Ca_BS"/>
</dbReference>
<dbReference type="PANTHER" id="PTHR11972:SF58">
    <property type="entry name" value="NADPH OXIDASE 5"/>
    <property type="match status" value="1"/>
</dbReference>
<evidence type="ECO:0000256" key="4">
    <source>
        <dbReference type="ARBA" id="ARBA00022827"/>
    </source>
</evidence>
<dbReference type="Pfam" id="PF01794">
    <property type="entry name" value="Ferric_reduct"/>
    <property type="match status" value="1"/>
</dbReference>
<dbReference type="InterPro" id="IPR011992">
    <property type="entry name" value="EF-hand-dom_pair"/>
</dbReference>
<comment type="subcellular location">
    <subcellularLocation>
        <location evidence="1">Membrane</location>
        <topology evidence="1">Multi-pass membrane protein</topology>
    </subcellularLocation>
</comment>
<dbReference type="OrthoDB" id="167398at2759"/>
<dbReference type="FunFam" id="2.40.30.10:FF:000056">
    <property type="entry name" value="NADPH oxidase 5"/>
    <property type="match status" value="1"/>
</dbReference>
<evidence type="ECO:0000256" key="6">
    <source>
        <dbReference type="ARBA" id="ARBA00022857"/>
    </source>
</evidence>
<dbReference type="Gene3D" id="1.10.238.10">
    <property type="entry name" value="EF-hand"/>
    <property type="match status" value="1"/>
</dbReference>
<evidence type="ECO:0000256" key="2">
    <source>
        <dbReference type="ARBA" id="ARBA00022630"/>
    </source>
</evidence>
<dbReference type="GO" id="GO:0006952">
    <property type="term" value="P:defense response"/>
    <property type="evidence" value="ECO:0007669"/>
    <property type="project" value="TreeGrafter"/>
</dbReference>
<dbReference type="PRINTS" id="PR00466">
    <property type="entry name" value="GP91PHOX"/>
</dbReference>
<evidence type="ECO:0000259" key="13">
    <source>
        <dbReference type="PROSITE" id="PS50222"/>
    </source>
</evidence>
<feature type="domain" description="EF-hand" evidence="13">
    <location>
        <begin position="233"/>
        <end position="268"/>
    </location>
</feature>
<feature type="transmembrane region" description="Helical" evidence="12">
    <location>
        <begin position="378"/>
        <end position="401"/>
    </location>
</feature>
<dbReference type="SFLD" id="SFLDG01169">
    <property type="entry name" value="NADPH_oxidase_subgroup_(NOX)"/>
    <property type="match status" value="1"/>
</dbReference>
<dbReference type="SUPFAM" id="SSF47473">
    <property type="entry name" value="EF-hand"/>
    <property type="match status" value="1"/>
</dbReference>
<dbReference type="SMART" id="SM00054">
    <property type="entry name" value="EFh"/>
    <property type="match status" value="3"/>
</dbReference>
<sequence length="906" mass="102516">MADIQGLSFSKVNPAFTDSDEKSSNFSSKPTISKDVKDVKIDLDDISVKQGVRNSNNGVFSEKTTQSENNIKHTTKTPPTAHISPIIIPSQPGGDDGDSIAISITDEHGQGQLVDNIRTSVSSPPDENDPAGMGGVPNGSRDEPNEANGPQFREKPVEHKSEEDVKWLSWIERQFTTIAGEDGEISLGEFKDALKVRRSFFAERFFALFDQDHSGSIELHELLDGLRTLTKGTPAQKLKFLFDVYDVDGSGTIDREELKTVLMSCTEESSLSISEENMDALTDILFDSADEDCSGAISFEELKAELEKHPGVLENLTISAAQWLKPPTKTKNNSKTRYFTYAYLRNNLKKVVFLILYFMVNIALGAYAAYSYRNSNGFTIVARICGMNLNFNCVFILVLMLRKSITYLLMTRVAKILPLEQNILFHKMVGWMIGFYAILHSLAHVGNAILLDKSKPDLALWEILFTTRAGFGWVYGTAILTGWALDLTLIIMIICSLEFVRRGGHFQVFYNTHMLYLLFWILLLIHGSNFWKWFVGPGVIFIIEKFSRSKLIKKARYGNTYIEEVNLLPSGVTHLVISRPDNFSYKAGDYVFIQIPAIAKQEWHPFTISSAPEMKGHIWLHVRSAGHWTNKCYKHFENLDPELEKGKTVVRVPLQKRKSRHIGIEGKIKMTPMENIELELEEESRLRRKEKKKIVRVRCFIDGPYGTATREIYETEHAVLVGAGIGITPMASILQSVMYRYKASLLNCPHCHKNFYGEIPDTTMKLRKIDFVWVNRDQKSFEWFVSLLTQLEIDQAEIETNGGAEGAKRILDMHMFMTAAQKKTDMKGIGLQMALDLMHKKENKDMITGLRTKTEPGRPNWGKLFAKIIQENRGKIKVFFCGAPALGKTIKEECGKLKIGFSKENF</sequence>
<dbReference type="SUPFAM" id="SSF63380">
    <property type="entry name" value="Riboflavin synthase domain-like"/>
    <property type="match status" value="1"/>
</dbReference>
<dbReference type="GO" id="GO:0005509">
    <property type="term" value="F:calcium ion binding"/>
    <property type="evidence" value="ECO:0007669"/>
    <property type="project" value="InterPro"/>
</dbReference>
<feature type="domain" description="EF-hand" evidence="13">
    <location>
        <begin position="277"/>
        <end position="312"/>
    </location>
</feature>